<dbReference type="EMBL" id="QKLU01000003">
    <property type="protein sequence ID" value="PYF74957.1"/>
    <property type="molecule type" value="Genomic_DNA"/>
</dbReference>
<accession>A0A318UHY1</accession>
<protein>
    <submittedName>
        <fullName evidence="1">Uncharacterized protein</fullName>
    </submittedName>
</protein>
<dbReference type="Pfam" id="PF26622">
    <property type="entry name" value="DUF8199"/>
    <property type="match status" value="1"/>
</dbReference>
<proteinExistence type="predicted"/>
<dbReference type="OrthoDB" id="676308at2"/>
<dbReference type="AlphaFoldDB" id="A0A318UHY1"/>
<name>A0A318UHY1_9SPHI</name>
<evidence type="ECO:0000313" key="1">
    <source>
        <dbReference type="EMBL" id="PYF74957.1"/>
    </source>
</evidence>
<organism evidence="1 2">
    <name type="scientific">Pedobacter nutrimenti</name>
    <dbReference type="NCBI Taxonomy" id="1241337"/>
    <lineage>
        <taxon>Bacteria</taxon>
        <taxon>Pseudomonadati</taxon>
        <taxon>Bacteroidota</taxon>
        <taxon>Sphingobacteriia</taxon>
        <taxon>Sphingobacteriales</taxon>
        <taxon>Sphingobacteriaceae</taxon>
        <taxon>Pedobacter</taxon>
    </lineage>
</organism>
<dbReference type="InterPro" id="IPR058060">
    <property type="entry name" value="HYC_CC_PP"/>
</dbReference>
<dbReference type="NCBIfam" id="NF047658">
    <property type="entry name" value="HYC_CC_PP"/>
    <property type="match status" value="1"/>
</dbReference>
<comment type="caution">
    <text evidence="1">The sequence shown here is derived from an EMBL/GenBank/DDBJ whole genome shotgun (WGS) entry which is preliminary data.</text>
</comment>
<keyword evidence="2" id="KW-1185">Reference proteome</keyword>
<dbReference type="Proteomes" id="UP000248198">
    <property type="component" value="Unassembled WGS sequence"/>
</dbReference>
<evidence type="ECO:0000313" key="2">
    <source>
        <dbReference type="Proteomes" id="UP000248198"/>
    </source>
</evidence>
<dbReference type="InterPro" id="IPR058512">
    <property type="entry name" value="DUF8199"/>
</dbReference>
<reference evidence="1 2" key="1">
    <citation type="submission" date="2018-06" db="EMBL/GenBank/DDBJ databases">
        <title>Genomic Encyclopedia of Archaeal and Bacterial Type Strains, Phase II (KMG-II): from individual species to whole genera.</title>
        <authorList>
            <person name="Goeker M."/>
        </authorList>
    </citation>
    <scope>NUCLEOTIDE SEQUENCE [LARGE SCALE GENOMIC DNA]</scope>
    <source>
        <strain evidence="1 2">DSM 27372</strain>
    </source>
</reference>
<gene>
    <name evidence="1" type="ORF">B0O44_103403</name>
</gene>
<dbReference type="RefSeq" id="WP_110829870.1">
    <property type="nucleotide sequence ID" value="NZ_QKLU01000003.1"/>
</dbReference>
<sequence>MKRTLLTILAIFYLGTSSGMTVHFHYCMGKLVEWSLSQPDQSICGFCKTPKKTSGKSCCKDDYKQAKIDKAQKTAASVYQFKQIACLDLNTNLRNAEYVALPIQTGKAALSNAPPLTGDIPIFIRNCNYRI</sequence>